<reference evidence="1 3" key="1">
    <citation type="journal article" date="2012" name="Nature">
        <title>Algal genomes reveal evolutionary mosaicism and the fate of nucleomorphs.</title>
        <authorList>
            <consortium name="DOE Joint Genome Institute"/>
            <person name="Curtis B.A."/>
            <person name="Tanifuji G."/>
            <person name="Burki F."/>
            <person name="Gruber A."/>
            <person name="Irimia M."/>
            <person name="Maruyama S."/>
            <person name="Arias M.C."/>
            <person name="Ball S.G."/>
            <person name="Gile G.H."/>
            <person name="Hirakawa Y."/>
            <person name="Hopkins J.F."/>
            <person name="Kuo A."/>
            <person name="Rensing S.A."/>
            <person name="Schmutz J."/>
            <person name="Symeonidi A."/>
            <person name="Elias M."/>
            <person name="Eveleigh R.J."/>
            <person name="Herman E.K."/>
            <person name="Klute M.J."/>
            <person name="Nakayama T."/>
            <person name="Obornik M."/>
            <person name="Reyes-Prieto A."/>
            <person name="Armbrust E.V."/>
            <person name="Aves S.J."/>
            <person name="Beiko R.G."/>
            <person name="Coutinho P."/>
            <person name="Dacks J.B."/>
            <person name="Durnford D.G."/>
            <person name="Fast N.M."/>
            <person name="Green B.R."/>
            <person name="Grisdale C.J."/>
            <person name="Hempel F."/>
            <person name="Henrissat B."/>
            <person name="Hoppner M.P."/>
            <person name="Ishida K."/>
            <person name="Kim E."/>
            <person name="Koreny L."/>
            <person name="Kroth P.G."/>
            <person name="Liu Y."/>
            <person name="Malik S.B."/>
            <person name="Maier U.G."/>
            <person name="McRose D."/>
            <person name="Mock T."/>
            <person name="Neilson J.A."/>
            <person name="Onodera N.T."/>
            <person name="Poole A.M."/>
            <person name="Pritham E.J."/>
            <person name="Richards T.A."/>
            <person name="Rocap G."/>
            <person name="Roy S.W."/>
            <person name="Sarai C."/>
            <person name="Schaack S."/>
            <person name="Shirato S."/>
            <person name="Slamovits C.H."/>
            <person name="Spencer D.F."/>
            <person name="Suzuki S."/>
            <person name="Worden A.Z."/>
            <person name="Zauner S."/>
            <person name="Barry K."/>
            <person name="Bell C."/>
            <person name="Bharti A.K."/>
            <person name="Crow J.A."/>
            <person name="Grimwood J."/>
            <person name="Kramer R."/>
            <person name="Lindquist E."/>
            <person name="Lucas S."/>
            <person name="Salamov A."/>
            <person name="McFadden G.I."/>
            <person name="Lane C.E."/>
            <person name="Keeling P.J."/>
            <person name="Gray M.W."/>
            <person name="Grigoriev I.V."/>
            <person name="Archibald J.M."/>
        </authorList>
    </citation>
    <scope>NUCLEOTIDE SEQUENCE</scope>
    <source>
        <strain evidence="1 3">CCMP2712</strain>
    </source>
</reference>
<proteinExistence type="predicted"/>
<dbReference type="EMBL" id="JH993048">
    <property type="protein sequence ID" value="EKX38419.1"/>
    <property type="molecule type" value="Genomic_DNA"/>
</dbReference>
<dbReference type="RefSeq" id="XP_005825399.1">
    <property type="nucleotide sequence ID" value="XM_005825342.1"/>
</dbReference>
<dbReference type="PaxDb" id="55529-EKX38419"/>
<dbReference type="GeneID" id="17295158"/>
<dbReference type="EnsemblProtists" id="EKX38419">
    <property type="protein sequence ID" value="EKX38419"/>
    <property type="gene ID" value="GUITHDRAFT_115390"/>
</dbReference>
<gene>
    <name evidence="1" type="ORF">GUITHDRAFT_115390</name>
</gene>
<reference evidence="2" key="3">
    <citation type="submission" date="2016-03" db="UniProtKB">
        <authorList>
            <consortium name="EnsemblProtists"/>
        </authorList>
    </citation>
    <scope>IDENTIFICATION</scope>
</reference>
<reference evidence="3" key="2">
    <citation type="submission" date="2012-11" db="EMBL/GenBank/DDBJ databases">
        <authorList>
            <person name="Kuo A."/>
            <person name="Curtis B.A."/>
            <person name="Tanifuji G."/>
            <person name="Burki F."/>
            <person name="Gruber A."/>
            <person name="Irimia M."/>
            <person name="Maruyama S."/>
            <person name="Arias M.C."/>
            <person name="Ball S.G."/>
            <person name="Gile G.H."/>
            <person name="Hirakawa Y."/>
            <person name="Hopkins J.F."/>
            <person name="Rensing S.A."/>
            <person name="Schmutz J."/>
            <person name="Symeonidi A."/>
            <person name="Elias M."/>
            <person name="Eveleigh R.J."/>
            <person name="Herman E.K."/>
            <person name="Klute M.J."/>
            <person name="Nakayama T."/>
            <person name="Obornik M."/>
            <person name="Reyes-Prieto A."/>
            <person name="Armbrust E.V."/>
            <person name="Aves S.J."/>
            <person name="Beiko R.G."/>
            <person name="Coutinho P."/>
            <person name="Dacks J.B."/>
            <person name="Durnford D.G."/>
            <person name="Fast N.M."/>
            <person name="Green B.R."/>
            <person name="Grisdale C."/>
            <person name="Hempe F."/>
            <person name="Henrissat B."/>
            <person name="Hoppner M.P."/>
            <person name="Ishida K.-I."/>
            <person name="Kim E."/>
            <person name="Koreny L."/>
            <person name="Kroth P.G."/>
            <person name="Liu Y."/>
            <person name="Malik S.-B."/>
            <person name="Maier U.G."/>
            <person name="McRose D."/>
            <person name="Mock T."/>
            <person name="Neilson J.A."/>
            <person name="Onodera N.T."/>
            <person name="Poole A.M."/>
            <person name="Pritham E.J."/>
            <person name="Richards T.A."/>
            <person name="Rocap G."/>
            <person name="Roy S.W."/>
            <person name="Sarai C."/>
            <person name="Schaack S."/>
            <person name="Shirato S."/>
            <person name="Slamovits C.H."/>
            <person name="Spencer D.F."/>
            <person name="Suzuki S."/>
            <person name="Worden A.Z."/>
            <person name="Zauner S."/>
            <person name="Barry K."/>
            <person name="Bell C."/>
            <person name="Bharti A.K."/>
            <person name="Crow J.A."/>
            <person name="Grimwood J."/>
            <person name="Kramer R."/>
            <person name="Lindquist E."/>
            <person name="Lucas S."/>
            <person name="Salamov A."/>
            <person name="McFadden G.I."/>
            <person name="Lane C.E."/>
            <person name="Keeling P.J."/>
            <person name="Gray M.W."/>
            <person name="Grigoriev I.V."/>
            <person name="Archibald J.M."/>
        </authorList>
    </citation>
    <scope>NUCLEOTIDE SEQUENCE</scope>
    <source>
        <strain evidence="3">CCMP2712</strain>
    </source>
</reference>
<evidence type="ECO:0000313" key="1">
    <source>
        <dbReference type="EMBL" id="EKX38419.1"/>
    </source>
</evidence>
<accession>L1IR94</accession>
<dbReference type="Proteomes" id="UP000011087">
    <property type="component" value="Unassembled WGS sequence"/>
</dbReference>
<evidence type="ECO:0000313" key="2">
    <source>
        <dbReference type="EnsemblProtists" id="EKX38419"/>
    </source>
</evidence>
<protein>
    <submittedName>
        <fullName evidence="1 2">Uncharacterized protein</fullName>
    </submittedName>
</protein>
<keyword evidence="3" id="KW-1185">Reference proteome</keyword>
<dbReference type="AlphaFoldDB" id="L1IR94"/>
<dbReference type="KEGG" id="gtt:GUITHDRAFT_115390"/>
<organism evidence="1">
    <name type="scientific">Guillardia theta (strain CCMP2712)</name>
    <name type="common">Cryptophyte</name>
    <dbReference type="NCBI Taxonomy" id="905079"/>
    <lineage>
        <taxon>Eukaryota</taxon>
        <taxon>Cryptophyceae</taxon>
        <taxon>Pyrenomonadales</taxon>
        <taxon>Geminigeraceae</taxon>
        <taxon>Guillardia</taxon>
    </lineage>
</organism>
<sequence>MRASLQPIFKDNQRPDQSGVILPGDELVMIDGVSPPKEEQLTGPEGSYVVLTFLRTSGEEERSEPRVLPAIPLAAQAKSTEGFTFSLNLMRGGIEFIELARGSYELQVRCQDLQALVQDAEAVADENVRLKVLMLVEE</sequence>
<dbReference type="HOGENOM" id="CLU_1859090_0_0_1"/>
<evidence type="ECO:0000313" key="3">
    <source>
        <dbReference type="Proteomes" id="UP000011087"/>
    </source>
</evidence>
<name>L1IR94_GUITC</name>